<reference evidence="2 3" key="1">
    <citation type="submission" date="2021-03" db="EMBL/GenBank/DDBJ databases">
        <title>Antimicrobial resistance genes in bacteria isolated from Japanese honey, and their potential for conferring macrolide and lincosamide resistance in the American foulbrood pathogen Paenibacillus larvae.</title>
        <authorList>
            <person name="Okamoto M."/>
            <person name="Kumagai M."/>
            <person name="Kanamori H."/>
            <person name="Takamatsu D."/>
        </authorList>
    </citation>
    <scope>NUCLEOTIDE SEQUENCE [LARGE SCALE GENOMIC DNA]</scope>
    <source>
        <strain evidence="2 3">J8TS2</strain>
    </source>
</reference>
<dbReference type="RefSeq" id="WP_212967256.1">
    <property type="nucleotide sequence ID" value="NZ_BORB01000044.1"/>
</dbReference>
<organism evidence="2 3">
    <name type="scientific">Lederbergia ruris</name>
    <dbReference type="NCBI Taxonomy" id="217495"/>
    <lineage>
        <taxon>Bacteria</taxon>
        <taxon>Bacillati</taxon>
        <taxon>Bacillota</taxon>
        <taxon>Bacilli</taxon>
        <taxon>Bacillales</taxon>
        <taxon>Bacillaceae</taxon>
        <taxon>Lederbergia</taxon>
    </lineage>
</organism>
<feature type="domain" description="YokE-like PH" evidence="1">
    <location>
        <begin position="37"/>
        <end position="132"/>
    </location>
</feature>
<evidence type="ECO:0000313" key="3">
    <source>
        <dbReference type="Proteomes" id="UP000679950"/>
    </source>
</evidence>
<dbReference type="Pfam" id="PF14470">
    <property type="entry name" value="bPH_3"/>
    <property type="match status" value="1"/>
</dbReference>
<proteinExistence type="predicted"/>
<dbReference type="EMBL" id="BORB01000044">
    <property type="protein sequence ID" value="GIN59417.1"/>
    <property type="molecule type" value="Genomic_DNA"/>
</dbReference>
<protein>
    <recommendedName>
        <fullName evidence="1">YokE-like PH domain-containing protein</fullName>
    </recommendedName>
</protein>
<accession>A0ABQ4KQ18</accession>
<comment type="caution">
    <text evidence="2">The sequence shown here is derived from an EMBL/GenBank/DDBJ whole genome shotgun (WGS) entry which is preliminary data.</text>
</comment>
<evidence type="ECO:0000313" key="2">
    <source>
        <dbReference type="EMBL" id="GIN59417.1"/>
    </source>
</evidence>
<sequence>MRKIREQLVKVAEEQLLDGVSSTSFTKSELELLPIILEDGEVVKKVVSGEVEKKLGKLMATNRRVIYLRSFLPGCSDTVAFHYGDIQSITEHKTRGLSGQSIDLTFTETTGYEYTVYNILKWQIPDFLEYVNAMNISD</sequence>
<keyword evidence="3" id="KW-1185">Reference proteome</keyword>
<name>A0ABQ4KQ18_9BACI</name>
<gene>
    <name evidence="2" type="ORF">J8TS2_37360</name>
</gene>
<evidence type="ECO:0000259" key="1">
    <source>
        <dbReference type="Pfam" id="PF14470"/>
    </source>
</evidence>
<dbReference type="InterPro" id="IPR039519">
    <property type="entry name" value="YokE-like_PH"/>
</dbReference>
<dbReference type="Proteomes" id="UP000679950">
    <property type="component" value="Unassembled WGS sequence"/>
</dbReference>